<reference evidence="3 4" key="1">
    <citation type="journal article" date="2023" name="Nat. Commun.">
        <title>Origin of minicircular mitochondrial genomes in red algae.</title>
        <authorList>
            <person name="Lee Y."/>
            <person name="Cho C.H."/>
            <person name="Lee Y.M."/>
            <person name="Park S.I."/>
            <person name="Yang J.H."/>
            <person name="West J.A."/>
            <person name="Bhattacharya D."/>
            <person name="Yoon H.S."/>
        </authorList>
    </citation>
    <scope>NUCLEOTIDE SEQUENCE [LARGE SCALE GENOMIC DNA]</scope>
    <source>
        <strain evidence="3 4">CCMP1338</strain>
        <tissue evidence="3">Whole cell</tissue>
    </source>
</reference>
<evidence type="ECO:0000313" key="3">
    <source>
        <dbReference type="EMBL" id="KAJ8904102.1"/>
    </source>
</evidence>
<gene>
    <name evidence="3" type="ORF">NDN08_000631</name>
</gene>
<dbReference type="Proteomes" id="UP001157974">
    <property type="component" value="Unassembled WGS sequence"/>
</dbReference>
<accession>A0AAV8USN9</accession>
<name>A0AAV8USN9_9RHOD</name>
<protein>
    <recommendedName>
        <fullName evidence="2">Exocyst complex component Sec3 PIP2-binding N-terminal domain-containing protein</fullName>
    </recommendedName>
</protein>
<dbReference type="Pfam" id="PF15277">
    <property type="entry name" value="Sec3-PIP2_bind"/>
    <property type="match status" value="1"/>
</dbReference>
<dbReference type="AlphaFoldDB" id="A0AAV8USN9"/>
<feature type="compositionally biased region" description="Basic and acidic residues" evidence="1">
    <location>
        <begin position="1"/>
        <end position="18"/>
    </location>
</feature>
<feature type="compositionally biased region" description="Polar residues" evidence="1">
    <location>
        <begin position="23"/>
        <end position="37"/>
    </location>
</feature>
<sequence length="633" mass="71180">MSEERIFDVQEEGSRGSVEKSWSLGSQGASHRPTSSARVEDSEERGIEEFVERILGGEFICKGALYVLKVPNSGTRITRVAKGSTGKHNDARILTLVQSRADTSQLFINKLYSEPDGRVSRTWKLRDLSSISVYHNPTETAPQRSSELSLTMDRRVYRFRVPSSTYCRKFIGLLQDNCKFQYGKIPNFHKNRPLRLFVVPAALRPGNEAGPVPGTSKERDTSESGQWPTRDASTTSSASPSPQLVRSFEMLDLRNTVLANQSTTPGQVTDEEELSRLRERERLVEDRERLRLSEDDMEALNDVLNLMQYDWKTSSGTLLQRIRVARGVLEMEAAADVLANDGLSSEMEQLGQVARQIEEACQPPSGGSYNRIVNDVSEKIEAHKIFLENVKKLYENVNKVVESTTLDEQEKRLVLDLKNSEGNLFDNNQFVLDAEDILCRSLLMKLSFEKSSPRLQTIAAAGVGRQAVLDSLGDVLDYALKSLRRRITWLASLDRAGSEEAVSDSENVRAFRVLAWFLSKERPVAFEEIILTYHSRASMRTEQRYLLYSVEMPLDRAVNELSIDVETSERVLSSYLSGNLAISGDNLERMVLGCLRAEFSFVSSLLDENNASCGFFEVPSSRKPVGFQDEHAD</sequence>
<proteinExistence type="predicted"/>
<feature type="domain" description="Exocyst complex component Sec3 PIP2-binding N-terminal" evidence="2">
    <location>
        <begin position="88"/>
        <end position="178"/>
    </location>
</feature>
<evidence type="ECO:0000313" key="4">
    <source>
        <dbReference type="Proteomes" id="UP001157974"/>
    </source>
</evidence>
<dbReference type="EMBL" id="JAMWBK010000006">
    <property type="protein sequence ID" value="KAJ8904102.1"/>
    <property type="molecule type" value="Genomic_DNA"/>
</dbReference>
<feature type="region of interest" description="Disordered" evidence="1">
    <location>
        <begin position="205"/>
        <end position="243"/>
    </location>
</feature>
<dbReference type="InterPro" id="IPR028258">
    <property type="entry name" value="Sec3-PIP2_bind"/>
</dbReference>
<evidence type="ECO:0000259" key="2">
    <source>
        <dbReference type="Pfam" id="PF15277"/>
    </source>
</evidence>
<feature type="compositionally biased region" description="Low complexity" evidence="1">
    <location>
        <begin position="232"/>
        <end position="242"/>
    </location>
</feature>
<organism evidence="3 4">
    <name type="scientific">Rhodosorus marinus</name>
    <dbReference type="NCBI Taxonomy" id="101924"/>
    <lineage>
        <taxon>Eukaryota</taxon>
        <taxon>Rhodophyta</taxon>
        <taxon>Stylonematophyceae</taxon>
        <taxon>Stylonematales</taxon>
        <taxon>Stylonemataceae</taxon>
        <taxon>Rhodosorus</taxon>
    </lineage>
</organism>
<comment type="caution">
    <text evidence="3">The sequence shown here is derived from an EMBL/GenBank/DDBJ whole genome shotgun (WGS) entry which is preliminary data.</text>
</comment>
<keyword evidence="4" id="KW-1185">Reference proteome</keyword>
<feature type="region of interest" description="Disordered" evidence="1">
    <location>
        <begin position="1"/>
        <end position="43"/>
    </location>
</feature>
<evidence type="ECO:0000256" key="1">
    <source>
        <dbReference type="SAM" id="MobiDB-lite"/>
    </source>
</evidence>